<protein>
    <recommendedName>
        <fullName evidence="3">DUF4314 domain-containing protein</fullName>
    </recommendedName>
</protein>
<dbReference type="Proteomes" id="UP000240538">
    <property type="component" value="Segment"/>
</dbReference>
<reference evidence="1 2" key="1">
    <citation type="submission" date="2017-12" db="EMBL/GenBank/DDBJ databases">
        <title>Complete genome sequence and characterization of bacteriophage phiP4-3 infecting Proteus pennea.</title>
        <authorList>
            <person name="He Y."/>
            <person name="Yang H."/>
        </authorList>
    </citation>
    <scope>NUCLEOTIDE SEQUENCE [LARGE SCALE GENOMIC DNA]</scope>
</reference>
<name>A0A2I6PFU7_9CAUD</name>
<gene>
    <name evidence="1" type="ORF">phiP43_252</name>
</gene>
<organism evidence="1 2">
    <name type="scientific">Proteus phage phiP4-3</name>
    <dbReference type="NCBI Taxonomy" id="2065203"/>
    <lineage>
        <taxon>Viruses</taxon>
        <taxon>Duplodnaviria</taxon>
        <taxon>Heunggongvirae</taxon>
        <taxon>Uroviricota</taxon>
        <taxon>Caudoviricetes</taxon>
        <taxon>Pantevenvirales</taxon>
        <taxon>Straboviridae</taxon>
        <taxon>Bragavirus</taxon>
        <taxon>Bragavirus p43</taxon>
    </lineage>
</organism>
<accession>A0A2I6PFU7</accession>
<sequence>MLEKNQLYPGNRVRISKTSEWYSTNPERENPHVEGTITEEYQGTNGYCIRVKWDNGAINVYRLKDLEQVNTPDRIFYYVGSHKPEGLYFDTEQEAKDFLIKQEDPSIIWDHCVEEIYKQVEYFGKTLFIKKDKNYIATNRNGDIYAYSEEPLWNDSGFWISALDPSCDKICSVINVTQPQKTLIRYE</sequence>
<dbReference type="EMBL" id="MG696114">
    <property type="protein sequence ID" value="AUM58610.1"/>
    <property type="molecule type" value="Genomic_DNA"/>
</dbReference>
<evidence type="ECO:0008006" key="3">
    <source>
        <dbReference type="Google" id="ProtNLM"/>
    </source>
</evidence>
<evidence type="ECO:0000313" key="2">
    <source>
        <dbReference type="Proteomes" id="UP000240538"/>
    </source>
</evidence>
<keyword evidence="2" id="KW-1185">Reference proteome</keyword>
<evidence type="ECO:0000313" key="1">
    <source>
        <dbReference type="EMBL" id="AUM58610.1"/>
    </source>
</evidence>
<proteinExistence type="predicted"/>